<keyword evidence="2 16" id="KW-0813">Transport</keyword>
<comment type="similarity">
    <text evidence="14 16">Belongs to the cation transport ATPase (P-type) (TC 3.A.3) family.</text>
</comment>
<dbReference type="PROSITE" id="PS00154">
    <property type="entry name" value="ATPASE_E1_E2"/>
    <property type="match status" value="1"/>
</dbReference>
<dbReference type="NCBIfam" id="TIGR01494">
    <property type="entry name" value="ATPase_P-type"/>
    <property type="match status" value="2"/>
</dbReference>
<dbReference type="InterPro" id="IPR005782">
    <property type="entry name" value="P-type_ATPase_IIA"/>
</dbReference>
<evidence type="ECO:0000256" key="10">
    <source>
        <dbReference type="ARBA" id="ARBA00022967"/>
    </source>
</evidence>
<dbReference type="FunFam" id="1.20.1110.10:FF:000027">
    <property type="entry name" value="Calcium-transporting ATPase, putative"/>
    <property type="match status" value="1"/>
</dbReference>
<feature type="transmembrane region" description="Helical" evidence="16">
    <location>
        <begin position="762"/>
        <end position="783"/>
    </location>
</feature>
<comment type="caution">
    <text evidence="16">Lacks conserved residue(s) required for the propagation of feature annotation.</text>
</comment>
<keyword evidence="8 16" id="KW-0067">ATP-binding</keyword>
<dbReference type="InterPro" id="IPR023298">
    <property type="entry name" value="ATPase_P-typ_TM_dom_sf"/>
</dbReference>
<feature type="transmembrane region" description="Helical" evidence="16">
    <location>
        <begin position="965"/>
        <end position="985"/>
    </location>
</feature>
<keyword evidence="5 16" id="KW-0812">Transmembrane</keyword>
<dbReference type="InterPro" id="IPR006068">
    <property type="entry name" value="ATPase_P-typ_cation-transptr_C"/>
</dbReference>
<dbReference type="PRINTS" id="PR00119">
    <property type="entry name" value="CATATPASE"/>
</dbReference>
<dbReference type="EC" id="7.2.2.10" evidence="16"/>
<dbReference type="Gene3D" id="2.70.150.10">
    <property type="entry name" value="Calcium-transporting ATPase, cytoplasmic transduction domain A"/>
    <property type="match status" value="1"/>
</dbReference>
<dbReference type="FunFam" id="1.20.1110.10:FF:000065">
    <property type="entry name" value="Sarcoplasmic/endoplasmic reticulum calcium ATPase 1"/>
    <property type="match status" value="1"/>
</dbReference>
<organism evidence="18 19">
    <name type="scientific">Smittium simulii</name>
    <dbReference type="NCBI Taxonomy" id="133385"/>
    <lineage>
        <taxon>Eukaryota</taxon>
        <taxon>Fungi</taxon>
        <taxon>Fungi incertae sedis</taxon>
        <taxon>Zoopagomycota</taxon>
        <taxon>Kickxellomycotina</taxon>
        <taxon>Harpellomycetes</taxon>
        <taxon>Harpellales</taxon>
        <taxon>Legeriomycetaceae</taxon>
        <taxon>Smittium</taxon>
    </lineage>
</organism>
<feature type="transmembrane region" description="Helical" evidence="16">
    <location>
        <begin position="63"/>
        <end position="80"/>
    </location>
</feature>
<protein>
    <recommendedName>
        <fullName evidence="16">Calcium-transporting ATPase</fullName>
        <ecNumber evidence="16">7.2.2.10</ecNumber>
    </recommendedName>
</protein>
<evidence type="ECO:0000256" key="6">
    <source>
        <dbReference type="ARBA" id="ARBA00022741"/>
    </source>
</evidence>
<keyword evidence="11 16" id="KW-1133">Transmembrane helix</keyword>
<dbReference type="FunFam" id="3.40.1110.10:FF:000003">
    <property type="entry name" value="Calcium-transporting ATPase"/>
    <property type="match status" value="1"/>
</dbReference>
<evidence type="ECO:0000256" key="2">
    <source>
        <dbReference type="ARBA" id="ARBA00022448"/>
    </source>
</evidence>
<dbReference type="FunFam" id="3.40.50.1000:FF:000028">
    <property type="entry name" value="Calcium-transporting P-type ATPase, putative"/>
    <property type="match status" value="1"/>
</dbReference>
<dbReference type="SUPFAM" id="SSF81653">
    <property type="entry name" value="Calcium ATPase, transduction domain A"/>
    <property type="match status" value="1"/>
</dbReference>
<feature type="transmembrane region" description="Helical" evidence="16">
    <location>
        <begin position="932"/>
        <end position="953"/>
    </location>
</feature>
<dbReference type="Proteomes" id="UP000245383">
    <property type="component" value="Unassembled WGS sequence"/>
</dbReference>
<dbReference type="InterPro" id="IPR059000">
    <property type="entry name" value="ATPase_P-type_domA"/>
</dbReference>
<comment type="function">
    <text evidence="16">Catalyzes the hydrolysis of ATP coupled with the transport of calcium.</text>
</comment>
<dbReference type="InterPro" id="IPR023299">
    <property type="entry name" value="ATPase_P-typ_cyto_dom_N"/>
</dbReference>
<dbReference type="InterPro" id="IPR001757">
    <property type="entry name" value="P_typ_ATPase"/>
</dbReference>
<feature type="transmembrane region" description="Helical" evidence="16">
    <location>
        <begin position="86"/>
        <end position="106"/>
    </location>
</feature>
<dbReference type="SMART" id="SM00831">
    <property type="entry name" value="Cation_ATPase_N"/>
    <property type="match status" value="1"/>
</dbReference>
<keyword evidence="9" id="KW-0460">Magnesium</keyword>
<feature type="transmembrane region" description="Helical" evidence="16">
    <location>
        <begin position="259"/>
        <end position="279"/>
    </location>
</feature>
<sequence length="1012" mass="110920">MTAESFYLLQEDQILDLFDVSIQTGLNDEQIESRLLEYGKNKLPKEKGKSMFVLILEQFQDKLVLILLGAAIVSFILAFFEEGELQFTSFVEPLVILLILIANATIGVMQETNAEHALEALLEFSPDEATVVRMGCESKINASELVPGDIIKISVGDQVPADCRILKLDSSLLKIEQAILTGESNSVNKISSPIEIKNAVKQEQLNIAFSGTTVVSGRATAIVVCTGIHTAIGNIHNSISQHEAEPTPLEKKLDDFGDMLAQVITVICILVWVINIRHFNEPSHHGWLKGAIYYFKIAVALAVAAIPEGLAVVITTCLALGTQRMAKKNAIVRTLPSVETLGCTSVICSDKTGTLTTNQMSAQYMIIAKDDNTLSEYNIEGTTFEPTGNIINSQNKIVNYPAQNNQVIQEIAEISAQCNLSNLTFNESTNTFGHTGESTEAALKTLLEKLGSGSKAFNDKLDHLSTTDRLTACTNWYTNLGERLNILEFTSTRKSMSVLVDYKTSNTSKLLVKGGSEVILEKCNSIRVASADGQAKTVPLTDEIRRQILAKVSEYSVEKSLRTLAFSLIDQPDIQKINSVQDTNDFDAIEQNMTFVGMCAVRDPPRPEVSKAIADCFNAGIRVVVITGDNPGTAESICRSIGIFKPNQDTKGLIYTGRELDSMTRDQQIEAVNRASVFSRTEPNHKRLLVELLQQQGNVVAMTGDGVNDAPALKKANIGISMGSGTDVAKLASDMILADDNFATITMAVSEGRAIYNNTKQFIRYLISSNIGEVVSIFLTVLLNLPEALAPVQLLWVNLVTDGLPATALGFNPPGNLIMRRPPRNSAEPLISGWLLVRYLVIGAYVGIATVFAYSWYYMYDPTGPMIPYGELVKFHSCATRNTIDCSVFSGLHSMVASTMSLSVLVVIEMFNAMNSLSENESLLSLPLTSNMYLVGAIILSMILHFGILYIPALQGVFLVSGLSWNQWMAVVYISLPVILIDEVLKYVSRNYVEKVKPLDLSYEQQMEKKNN</sequence>
<evidence type="ECO:0000259" key="17">
    <source>
        <dbReference type="SMART" id="SM00831"/>
    </source>
</evidence>
<dbReference type="Pfam" id="PF13246">
    <property type="entry name" value="Cation_ATPase"/>
    <property type="match status" value="1"/>
</dbReference>
<reference evidence="18 19" key="1">
    <citation type="journal article" date="2018" name="MBio">
        <title>Comparative Genomics Reveals the Core Gene Toolbox for the Fungus-Insect Symbiosis.</title>
        <authorList>
            <person name="Wang Y."/>
            <person name="Stata M."/>
            <person name="Wang W."/>
            <person name="Stajich J.E."/>
            <person name="White M.M."/>
            <person name="Moncalvo J.M."/>
        </authorList>
    </citation>
    <scope>NUCLEOTIDE SEQUENCE [LARGE SCALE GENOMIC DNA]</scope>
    <source>
        <strain evidence="18 19">SWE-8-4</strain>
    </source>
</reference>
<dbReference type="Gene3D" id="3.40.50.1000">
    <property type="entry name" value="HAD superfamily/HAD-like"/>
    <property type="match status" value="1"/>
</dbReference>
<keyword evidence="4 16" id="KW-0109">Calcium transport</keyword>
<dbReference type="SUPFAM" id="SSF81665">
    <property type="entry name" value="Calcium ATPase, transmembrane domain M"/>
    <property type="match status" value="1"/>
</dbReference>
<feature type="transmembrane region" description="Helical" evidence="16">
    <location>
        <begin position="291"/>
        <end position="320"/>
    </location>
</feature>
<evidence type="ECO:0000256" key="14">
    <source>
        <dbReference type="ARBA" id="ARBA00038148"/>
    </source>
</evidence>
<dbReference type="InterPro" id="IPR018303">
    <property type="entry name" value="ATPase_P-typ_P_site"/>
</dbReference>
<evidence type="ECO:0000256" key="3">
    <source>
        <dbReference type="ARBA" id="ARBA00022553"/>
    </source>
</evidence>
<evidence type="ECO:0000256" key="1">
    <source>
        <dbReference type="ARBA" id="ARBA00004141"/>
    </source>
</evidence>
<dbReference type="SFLD" id="SFLDS00003">
    <property type="entry name" value="Haloacid_Dehalogenase"/>
    <property type="match status" value="1"/>
</dbReference>
<dbReference type="OrthoDB" id="3352408at2759"/>
<dbReference type="InterPro" id="IPR008250">
    <property type="entry name" value="ATPase_P-typ_transduc_dom_A_sf"/>
</dbReference>
<dbReference type="SFLD" id="SFLDF00027">
    <property type="entry name" value="p-type_atpase"/>
    <property type="match status" value="1"/>
</dbReference>
<dbReference type="EMBL" id="MBFR01000166">
    <property type="protein sequence ID" value="PVU92318.1"/>
    <property type="molecule type" value="Genomic_DNA"/>
</dbReference>
<dbReference type="GO" id="GO:0016020">
    <property type="term" value="C:membrane"/>
    <property type="evidence" value="ECO:0007669"/>
    <property type="project" value="UniProtKB-SubCell"/>
</dbReference>
<keyword evidence="6 16" id="KW-0547">Nucleotide-binding</keyword>
<dbReference type="Pfam" id="PF08282">
    <property type="entry name" value="Hydrolase_3"/>
    <property type="match status" value="1"/>
</dbReference>
<evidence type="ECO:0000256" key="11">
    <source>
        <dbReference type="ARBA" id="ARBA00022989"/>
    </source>
</evidence>
<dbReference type="SUPFAM" id="SSF56784">
    <property type="entry name" value="HAD-like"/>
    <property type="match status" value="1"/>
</dbReference>
<evidence type="ECO:0000256" key="5">
    <source>
        <dbReference type="ARBA" id="ARBA00022692"/>
    </source>
</evidence>
<keyword evidence="12 16" id="KW-0406">Ion transport</keyword>
<keyword evidence="13 16" id="KW-0472">Membrane</keyword>
<dbReference type="PANTHER" id="PTHR42861">
    <property type="entry name" value="CALCIUM-TRANSPORTING ATPASE"/>
    <property type="match status" value="1"/>
</dbReference>
<gene>
    <name evidence="18" type="ORF">BB561_003899</name>
</gene>
<dbReference type="InterPro" id="IPR044492">
    <property type="entry name" value="P_typ_ATPase_HD_dom"/>
</dbReference>
<evidence type="ECO:0000256" key="15">
    <source>
        <dbReference type="ARBA" id="ARBA00048694"/>
    </source>
</evidence>
<dbReference type="PRINTS" id="PR00120">
    <property type="entry name" value="HATPASE"/>
</dbReference>
<accession>A0A2T9YJ03</accession>
<proteinExistence type="inferred from homology"/>
<dbReference type="GO" id="GO:0016887">
    <property type="term" value="F:ATP hydrolysis activity"/>
    <property type="evidence" value="ECO:0007669"/>
    <property type="project" value="InterPro"/>
</dbReference>
<keyword evidence="3" id="KW-0597">Phosphoprotein</keyword>
<dbReference type="Pfam" id="PF00689">
    <property type="entry name" value="Cation_ATPase_C"/>
    <property type="match status" value="1"/>
</dbReference>
<dbReference type="Gene3D" id="1.20.1110.10">
    <property type="entry name" value="Calcium-transporting ATPase, transmembrane domain"/>
    <property type="match status" value="1"/>
</dbReference>
<dbReference type="InterPro" id="IPR004014">
    <property type="entry name" value="ATPase_P-typ_cation-transptr_N"/>
</dbReference>
<dbReference type="InterPro" id="IPR023214">
    <property type="entry name" value="HAD_sf"/>
</dbReference>
<evidence type="ECO:0000256" key="12">
    <source>
        <dbReference type="ARBA" id="ARBA00023065"/>
    </source>
</evidence>
<dbReference type="Gene3D" id="3.40.1110.10">
    <property type="entry name" value="Calcium-transporting ATPase, cytoplasmic domain N"/>
    <property type="match status" value="1"/>
</dbReference>
<name>A0A2T9YJ03_9FUNG</name>
<keyword evidence="19" id="KW-1185">Reference proteome</keyword>
<feature type="transmembrane region" description="Helical" evidence="16">
    <location>
        <begin position="835"/>
        <end position="857"/>
    </location>
</feature>
<dbReference type="SFLD" id="SFLDG00002">
    <property type="entry name" value="C1.7:_P-type_atpase_like"/>
    <property type="match status" value="1"/>
</dbReference>
<evidence type="ECO:0000256" key="16">
    <source>
        <dbReference type="RuleBase" id="RU361146"/>
    </source>
</evidence>
<evidence type="ECO:0000256" key="13">
    <source>
        <dbReference type="ARBA" id="ARBA00023136"/>
    </source>
</evidence>
<keyword evidence="10" id="KW-1278">Translocase</keyword>
<keyword evidence="7 16" id="KW-0106">Calcium</keyword>
<evidence type="ECO:0000256" key="8">
    <source>
        <dbReference type="ARBA" id="ARBA00022840"/>
    </source>
</evidence>
<dbReference type="InterPro" id="IPR036412">
    <property type="entry name" value="HAD-like_sf"/>
</dbReference>
<dbReference type="NCBIfam" id="TIGR01116">
    <property type="entry name" value="ATPase-IIA1_Ca"/>
    <property type="match status" value="1"/>
</dbReference>
<evidence type="ECO:0000256" key="9">
    <source>
        <dbReference type="ARBA" id="ARBA00022842"/>
    </source>
</evidence>
<comment type="subcellular location">
    <subcellularLocation>
        <location evidence="1 16">Membrane</location>
        <topology evidence="1 16">Multi-pass membrane protein</topology>
    </subcellularLocation>
</comment>
<feature type="transmembrane region" description="Helical" evidence="16">
    <location>
        <begin position="892"/>
        <end position="911"/>
    </location>
</feature>
<dbReference type="Pfam" id="PF00690">
    <property type="entry name" value="Cation_ATPase_N"/>
    <property type="match status" value="1"/>
</dbReference>
<dbReference type="AlphaFoldDB" id="A0A2T9YJ03"/>
<dbReference type="GO" id="GO:0005388">
    <property type="term" value="F:P-type calcium transporter activity"/>
    <property type="evidence" value="ECO:0007669"/>
    <property type="project" value="UniProtKB-EC"/>
</dbReference>
<comment type="caution">
    <text evidence="18">The sequence shown here is derived from an EMBL/GenBank/DDBJ whole genome shotgun (WGS) entry which is preliminary data.</text>
</comment>
<dbReference type="FunFam" id="2.70.150.10:FF:000014">
    <property type="entry name" value="Calcium-transporting ATPase, putative"/>
    <property type="match status" value="1"/>
</dbReference>
<evidence type="ECO:0000256" key="4">
    <source>
        <dbReference type="ARBA" id="ARBA00022568"/>
    </source>
</evidence>
<comment type="catalytic activity">
    <reaction evidence="15 16">
        <text>Ca(2+)(in) + ATP + H2O = Ca(2+)(out) + ADP + phosphate + H(+)</text>
        <dbReference type="Rhea" id="RHEA:18105"/>
        <dbReference type="ChEBI" id="CHEBI:15377"/>
        <dbReference type="ChEBI" id="CHEBI:15378"/>
        <dbReference type="ChEBI" id="CHEBI:29108"/>
        <dbReference type="ChEBI" id="CHEBI:30616"/>
        <dbReference type="ChEBI" id="CHEBI:43474"/>
        <dbReference type="ChEBI" id="CHEBI:456216"/>
        <dbReference type="EC" id="7.2.2.10"/>
    </reaction>
</comment>
<evidence type="ECO:0000256" key="7">
    <source>
        <dbReference type="ARBA" id="ARBA00022837"/>
    </source>
</evidence>
<evidence type="ECO:0000313" key="19">
    <source>
        <dbReference type="Proteomes" id="UP000245383"/>
    </source>
</evidence>
<evidence type="ECO:0000313" key="18">
    <source>
        <dbReference type="EMBL" id="PVU92318.1"/>
    </source>
</evidence>
<dbReference type="Pfam" id="PF00122">
    <property type="entry name" value="E1-E2_ATPase"/>
    <property type="match status" value="1"/>
</dbReference>
<dbReference type="GO" id="GO:0005524">
    <property type="term" value="F:ATP binding"/>
    <property type="evidence" value="ECO:0007669"/>
    <property type="project" value="UniProtKB-KW"/>
</dbReference>
<dbReference type="SUPFAM" id="SSF81660">
    <property type="entry name" value="Metal cation-transporting ATPase, ATP-binding domain N"/>
    <property type="match status" value="1"/>
</dbReference>
<dbReference type="STRING" id="133385.A0A2T9YJ03"/>
<feature type="domain" description="Cation-transporting P-type ATPase N-terminal" evidence="17">
    <location>
        <begin position="5"/>
        <end position="79"/>
    </location>
</feature>